<dbReference type="PANTHER" id="PTHR43780:SF2">
    <property type="entry name" value="1-AMINOCYCLOPROPANE-1-CARBOXYLATE DEAMINASE-RELATED"/>
    <property type="match status" value="1"/>
</dbReference>
<dbReference type="Gene3D" id="3.40.50.1100">
    <property type="match status" value="2"/>
</dbReference>
<feature type="domain" description="Tryptophan synthase beta chain-like PALP" evidence="4">
    <location>
        <begin position="12"/>
        <end position="305"/>
    </location>
</feature>
<reference evidence="5 6" key="1">
    <citation type="submission" date="2024-03" db="EMBL/GenBank/DDBJ databases">
        <title>The complete genome of Streptomyces sirii sp.nov.</title>
        <authorList>
            <person name="Zakalyukina Y.V."/>
            <person name="Belik A.R."/>
            <person name="Biryukov M.V."/>
            <person name="Baturina O.A."/>
            <person name="Kabilov M.R."/>
        </authorList>
    </citation>
    <scope>NUCLEOTIDE SEQUENCE [LARGE SCALE GENOMIC DNA]</scope>
    <source>
        <strain evidence="5 6">BP-8</strain>
    </source>
</reference>
<evidence type="ECO:0000259" key="4">
    <source>
        <dbReference type="Pfam" id="PF00291"/>
    </source>
</evidence>
<evidence type="ECO:0000313" key="6">
    <source>
        <dbReference type="Proteomes" id="UP001626628"/>
    </source>
</evidence>
<dbReference type="Proteomes" id="UP001626628">
    <property type="component" value="Chromosome"/>
</dbReference>
<keyword evidence="6" id="KW-1185">Reference proteome</keyword>
<dbReference type="Pfam" id="PF00291">
    <property type="entry name" value="PALP"/>
    <property type="match status" value="1"/>
</dbReference>
<dbReference type="PANTHER" id="PTHR43780">
    <property type="entry name" value="1-AMINOCYCLOPROPANE-1-CARBOXYLATE DEAMINASE-RELATED"/>
    <property type="match status" value="1"/>
</dbReference>
<dbReference type="SUPFAM" id="SSF53686">
    <property type="entry name" value="Tryptophan synthase beta subunit-like PLP-dependent enzymes"/>
    <property type="match status" value="1"/>
</dbReference>
<accession>A0ABZ2QIJ4</accession>
<gene>
    <name evidence="5" type="ORF">WAB15_01435</name>
</gene>
<dbReference type="RefSeq" id="WP_407284967.1">
    <property type="nucleotide sequence ID" value="NZ_CP147982.1"/>
</dbReference>
<dbReference type="InterPro" id="IPR036052">
    <property type="entry name" value="TrpB-like_PALP_sf"/>
</dbReference>
<name>A0ABZ2QIJ4_9ACTN</name>
<protein>
    <submittedName>
        <fullName evidence="5">D-cysteine desulfhydrase family protein</fullName>
        <ecNumber evidence="5">4.4.1.-</ecNumber>
    </submittedName>
</protein>
<evidence type="ECO:0000256" key="2">
    <source>
        <dbReference type="ARBA" id="ARBA00008639"/>
    </source>
</evidence>
<organism evidence="5 6">
    <name type="scientific">Streptomyces sirii</name>
    <dbReference type="NCBI Taxonomy" id="3127701"/>
    <lineage>
        <taxon>Bacteria</taxon>
        <taxon>Bacillati</taxon>
        <taxon>Actinomycetota</taxon>
        <taxon>Actinomycetes</taxon>
        <taxon>Kitasatosporales</taxon>
        <taxon>Streptomycetaceae</taxon>
        <taxon>Streptomyces</taxon>
    </lineage>
</organism>
<sequence>MPVAHTSFVPFATPVEPLDRLGERLGLRRGSLWVKRDDLTGLSGGGNKARKLEYLCARVASQGWRTLVATGGPQSNLARSVAAAAARLGLDCHLILAGEPPTRPSGNLILDDLMGATVEWTGRPLSLDAAEQAVHAAAARLTAEGKPAYPIPFGGSSPLGCQGYLHAARELREQLPGVQLVVTATGSGGTQAGLAAGLGSHDHVLGIRVTPFTDLAGRVHDLADATAQTAGTPAPRGRVQLDDSQLGEGYGIPTDACLEAIRYTARHTGLILDPTYTGKAMAGLIAAVHEGRITSGMTTVFLHTGGLPGLFGDSHSSHWKVPGSAGPAPA</sequence>
<dbReference type="GO" id="GO:0016829">
    <property type="term" value="F:lyase activity"/>
    <property type="evidence" value="ECO:0007669"/>
    <property type="project" value="UniProtKB-KW"/>
</dbReference>
<dbReference type="InterPro" id="IPR001926">
    <property type="entry name" value="TrpB-like_PALP"/>
</dbReference>
<dbReference type="PIRSF" id="PIRSF006278">
    <property type="entry name" value="ACCD_DCysDesulf"/>
    <property type="match status" value="1"/>
</dbReference>
<evidence type="ECO:0000256" key="3">
    <source>
        <dbReference type="ARBA" id="ARBA00022898"/>
    </source>
</evidence>
<keyword evidence="5" id="KW-0456">Lyase</keyword>
<keyword evidence="3" id="KW-0663">Pyridoxal phosphate</keyword>
<evidence type="ECO:0000256" key="1">
    <source>
        <dbReference type="ARBA" id="ARBA00001933"/>
    </source>
</evidence>
<proteinExistence type="inferred from homology"/>
<comment type="cofactor">
    <cofactor evidence="1">
        <name>pyridoxal 5'-phosphate</name>
        <dbReference type="ChEBI" id="CHEBI:597326"/>
    </cofactor>
</comment>
<dbReference type="EC" id="4.4.1.-" evidence="5"/>
<evidence type="ECO:0000313" key="5">
    <source>
        <dbReference type="EMBL" id="WXK74737.1"/>
    </source>
</evidence>
<dbReference type="EMBL" id="CP147982">
    <property type="protein sequence ID" value="WXK74737.1"/>
    <property type="molecule type" value="Genomic_DNA"/>
</dbReference>
<dbReference type="InterPro" id="IPR027278">
    <property type="entry name" value="ACCD_DCysDesulf"/>
</dbReference>
<comment type="similarity">
    <text evidence="2">Belongs to the ACC deaminase/D-cysteine desulfhydrase family.</text>
</comment>